<name>A0ACB0LS21_TRIPR</name>
<sequence>MLGKIGHGISLLQEQIEILFQDLQPDCIVSDMFYPWTVESAAKLGVPRIYYYSSSYFSSCAVHFIRKYKPHEGLVSDSQKFSIPGIPHNIEITSLQLPDYFRTRSDFSDFLDVIYESESRSYGTLYNNFHELESDYEQLYKTTMKIKAWSVGPVSTWINKDGATENIAVDSELLNWLNLKENYSVLYVSFGSLTRLSYAQIVEIAYGLEKSGHNFIWVVRKIDGNEDGFLKDFEKKLKESKKGYIIWNWAPQLLILNHPATGGIVTHCGWNSILESLSVGLPMITWPMFAEQFYNEKLLVDVLKIGVSVGSKVNKFWVSIDEDVVRREEIAKAAEVLMGRGDESGEIRRRARKICDEGKKSIEEGGSSYNNLIQFIDEIKSLKISREIEKTK</sequence>
<proteinExistence type="predicted"/>
<gene>
    <name evidence="1" type="ORF">MILVUS5_LOCUS34857</name>
</gene>
<evidence type="ECO:0000313" key="2">
    <source>
        <dbReference type="Proteomes" id="UP001177021"/>
    </source>
</evidence>
<protein>
    <submittedName>
        <fullName evidence="1">Uncharacterized protein</fullName>
    </submittedName>
</protein>
<organism evidence="1 2">
    <name type="scientific">Trifolium pratense</name>
    <name type="common">Red clover</name>
    <dbReference type="NCBI Taxonomy" id="57577"/>
    <lineage>
        <taxon>Eukaryota</taxon>
        <taxon>Viridiplantae</taxon>
        <taxon>Streptophyta</taxon>
        <taxon>Embryophyta</taxon>
        <taxon>Tracheophyta</taxon>
        <taxon>Spermatophyta</taxon>
        <taxon>Magnoliopsida</taxon>
        <taxon>eudicotyledons</taxon>
        <taxon>Gunneridae</taxon>
        <taxon>Pentapetalae</taxon>
        <taxon>rosids</taxon>
        <taxon>fabids</taxon>
        <taxon>Fabales</taxon>
        <taxon>Fabaceae</taxon>
        <taxon>Papilionoideae</taxon>
        <taxon>50 kb inversion clade</taxon>
        <taxon>NPAAA clade</taxon>
        <taxon>Hologalegina</taxon>
        <taxon>IRL clade</taxon>
        <taxon>Trifolieae</taxon>
        <taxon>Trifolium</taxon>
    </lineage>
</organism>
<evidence type="ECO:0000313" key="1">
    <source>
        <dbReference type="EMBL" id="CAJ2670889.1"/>
    </source>
</evidence>
<dbReference type="EMBL" id="CASHSV030000615">
    <property type="protein sequence ID" value="CAJ2670889.1"/>
    <property type="molecule type" value="Genomic_DNA"/>
</dbReference>
<dbReference type="Proteomes" id="UP001177021">
    <property type="component" value="Unassembled WGS sequence"/>
</dbReference>
<accession>A0ACB0LS21</accession>
<reference evidence="1" key="1">
    <citation type="submission" date="2023-10" db="EMBL/GenBank/DDBJ databases">
        <authorList>
            <person name="Rodriguez Cubillos JULIANA M."/>
            <person name="De Vega J."/>
        </authorList>
    </citation>
    <scope>NUCLEOTIDE SEQUENCE</scope>
</reference>
<comment type="caution">
    <text evidence="1">The sequence shown here is derived from an EMBL/GenBank/DDBJ whole genome shotgun (WGS) entry which is preliminary data.</text>
</comment>
<keyword evidence="2" id="KW-1185">Reference proteome</keyword>